<feature type="transmembrane region" description="Helical" evidence="1">
    <location>
        <begin position="32"/>
        <end position="51"/>
    </location>
</feature>
<evidence type="ECO:0000313" key="2">
    <source>
        <dbReference type="EMBL" id="PJB50261.1"/>
    </source>
</evidence>
<organism evidence="2 3">
    <name type="scientific">Candidatus Brennerbacteria bacterium CG_4_9_14_3_um_filter_43_9</name>
    <dbReference type="NCBI Taxonomy" id="1974522"/>
    <lineage>
        <taxon>Bacteria</taxon>
        <taxon>Candidatus Brenneribacteriota</taxon>
    </lineage>
</organism>
<evidence type="ECO:0000313" key="3">
    <source>
        <dbReference type="Proteomes" id="UP000228770"/>
    </source>
</evidence>
<keyword evidence="1" id="KW-1133">Transmembrane helix</keyword>
<evidence type="ECO:0000256" key="1">
    <source>
        <dbReference type="SAM" id="Phobius"/>
    </source>
</evidence>
<feature type="transmembrane region" description="Helical" evidence="1">
    <location>
        <begin position="218"/>
        <end position="239"/>
    </location>
</feature>
<feature type="transmembrane region" description="Helical" evidence="1">
    <location>
        <begin position="484"/>
        <end position="503"/>
    </location>
</feature>
<feature type="transmembrane region" description="Helical" evidence="1">
    <location>
        <begin position="191"/>
        <end position="209"/>
    </location>
</feature>
<feature type="transmembrane region" description="Helical" evidence="1">
    <location>
        <begin position="515"/>
        <end position="535"/>
    </location>
</feature>
<feature type="transmembrane region" description="Helical" evidence="1">
    <location>
        <begin position="335"/>
        <end position="362"/>
    </location>
</feature>
<sequence length="728" mass="82944">MQGFLFLCGALGLGLCVIDFFDSEKRIVWYARFWGAWTIGIVCLGFIQLVCAVATRSLFSAILAGIGVGILASAYKIFQWFRAKRLFVFARMVSIRKIPWMEYVFVLAVIVIFFISALQAMLFDQNGFPYGILKGWGDGAYHLDIIQHFAVSEPFNLTQPIAANLQLTYPFFVDFVSAILFHAGLPLAFAWHIPILIFGISMLCVLYALGKRMFKEKFFAWALVCITLFGGGLGFVWFARQVRLDAGRVGLPAQAGIVQSLVQNISHPKYEYTHLDIRTGGKLDAKAIDANIVWITPLISFFSHQRSFALGAALGLLMLLGLWEYRCSRFGLRWLILLGLLPLIHTHTFIALGIFAFVWIMYAGSFNDAAYRKSVLLAVLLAFVIALPQIIFLYHGLFIQHQFYEYETSVGFTNISRQGFFTPWFGWMACTHNTSWLICDPNTAGTDSNVVWFWLKNFGFVFVGWVIALGYCIMRVIKKKPIDFGIRVLCITSFVLFALANLVKFQPWEFDNNKILFWWWVCAIMLSLYTLKALWQFQIFRPRRVSLWLTNFKFQINPRRKSTILNFILIIFVFFASCSGIIDVWGRVQSGLRLDKNTRNFGYYGLDEIAVANWISNNTNPNDVFVTHSQATQFIPMLSGRAIYLGFPGWLWTQGHAKVIFNRQQAIRNFVLTGNSEQLCADGVSYILDDSQFKKDYGVMSGAGAQLAYVYQGSSGEYRIYKLQCNSK</sequence>
<reference evidence="3" key="1">
    <citation type="submission" date="2017-09" db="EMBL/GenBank/DDBJ databases">
        <title>Depth-based differentiation of microbial function through sediment-hosted aquifers and enrichment of novel symbionts in the deep terrestrial subsurface.</title>
        <authorList>
            <person name="Probst A.J."/>
            <person name="Ladd B."/>
            <person name="Jarett J.K."/>
            <person name="Geller-Mcgrath D.E."/>
            <person name="Sieber C.M.K."/>
            <person name="Emerson J.B."/>
            <person name="Anantharaman K."/>
            <person name="Thomas B.C."/>
            <person name="Malmstrom R."/>
            <person name="Stieglmeier M."/>
            <person name="Klingl A."/>
            <person name="Woyke T."/>
            <person name="Ryan C.M."/>
            <person name="Banfield J.F."/>
        </authorList>
    </citation>
    <scope>NUCLEOTIDE SEQUENCE [LARGE SCALE GENOMIC DNA]</scope>
</reference>
<feature type="transmembrane region" description="Helical" evidence="1">
    <location>
        <begin position="307"/>
        <end position="323"/>
    </location>
</feature>
<feature type="transmembrane region" description="Helical" evidence="1">
    <location>
        <begin position="58"/>
        <end position="78"/>
    </location>
</feature>
<feature type="transmembrane region" description="Helical" evidence="1">
    <location>
        <begin position="563"/>
        <end position="586"/>
    </location>
</feature>
<comment type="caution">
    <text evidence="2">The sequence shown here is derived from an EMBL/GenBank/DDBJ whole genome shotgun (WGS) entry which is preliminary data.</text>
</comment>
<evidence type="ECO:0008006" key="4">
    <source>
        <dbReference type="Google" id="ProtNLM"/>
    </source>
</evidence>
<feature type="transmembrane region" description="Helical" evidence="1">
    <location>
        <begin position="420"/>
        <end position="438"/>
    </location>
</feature>
<proteinExistence type="predicted"/>
<protein>
    <recommendedName>
        <fullName evidence="4">Glycosyltransferase RgtA/B/C/D-like domain-containing protein</fullName>
    </recommendedName>
</protein>
<feature type="transmembrane region" description="Helical" evidence="1">
    <location>
        <begin position="98"/>
        <end position="118"/>
    </location>
</feature>
<keyword evidence="1" id="KW-0472">Membrane</keyword>
<dbReference type="AlphaFoldDB" id="A0A2M8C2D5"/>
<keyword evidence="1" id="KW-0812">Transmembrane</keyword>
<name>A0A2M8C2D5_9BACT</name>
<gene>
    <name evidence="2" type="ORF">CO102_01690</name>
</gene>
<accession>A0A2M8C2D5</accession>
<dbReference type="EMBL" id="PFUA01000038">
    <property type="protein sequence ID" value="PJB50261.1"/>
    <property type="molecule type" value="Genomic_DNA"/>
</dbReference>
<dbReference type="Proteomes" id="UP000228770">
    <property type="component" value="Unassembled WGS sequence"/>
</dbReference>
<feature type="transmembrane region" description="Helical" evidence="1">
    <location>
        <begin position="374"/>
        <end position="399"/>
    </location>
</feature>
<feature type="transmembrane region" description="Helical" evidence="1">
    <location>
        <begin position="458"/>
        <end position="477"/>
    </location>
</feature>